<dbReference type="InterPro" id="IPR002020">
    <property type="entry name" value="Citrate_synthase"/>
</dbReference>
<dbReference type="Pfam" id="PF00285">
    <property type="entry name" value="Citrate_synt"/>
    <property type="match status" value="1"/>
</dbReference>
<dbReference type="InterPro" id="IPR019810">
    <property type="entry name" value="Citrate_synthase_AS"/>
</dbReference>
<organism evidence="8 9">
    <name type="scientific">Guptibacillus hwajinpoensis</name>
    <dbReference type="NCBI Taxonomy" id="208199"/>
    <lineage>
        <taxon>Bacteria</taxon>
        <taxon>Bacillati</taxon>
        <taxon>Bacillota</taxon>
        <taxon>Bacilli</taxon>
        <taxon>Bacillales</taxon>
        <taxon>Guptibacillaceae</taxon>
        <taxon>Guptibacillus</taxon>
    </lineage>
</organism>
<dbReference type="GO" id="GO:0036440">
    <property type="term" value="F:citrate synthase activity"/>
    <property type="evidence" value="ECO:0007669"/>
    <property type="project" value="UniProtKB-EC"/>
</dbReference>
<dbReference type="PROSITE" id="PS00480">
    <property type="entry name" value="CITRATE_SYNTHASE"/>
    <property type="match status" value="1"/>
</dbReference>
<comment type="catalytic activity">
    <reaction evidence="4">
        <text>oxaloacetate + acetyl-CoA + H2O = citrate + CoA + H(+)</text>
        <dbReference type="Rhea" id="RHEA:16845"/>
        <dbReference type="ChEBI" id="CHEBI:15377"/>
        <dbReference type="ChEBI" id="CHEBI:15378"/>
        <dbReference type="ChEBI" id="CHEBI:16452"/>
        <dbReference type="ChEBI" id="CHEBI:16947"/>
        <dbReference type="ChEBI" id="CHEBI:57287"/>
        <dbReference type="ChEBI" id="CHEBI:57288"/>
        <dbReference type="EC" id="2.3.3.16"/>
    </reaction>
</comment>
<feature type="active site" evidence="6">
    <location>
        <position position="306"/>
    </location>
</feature>
<comment type="caution">
    <text evidence="8">The sequence shown here is derived from an EMBL/GenBank/DDBJ whole genome shotgun (WGS) entry which is preliminary data.</text>
</comment>
<dbReference type="GO" id="GO:0005829">
    <property type="term" value="C:cytosol"/>
    <property type="evidence" value="ECO:0007669"/>
    <property type="project" value="TreeGrafter"/>
</dbReference>
<dbReference type="PANTHER" id="PTHR11739:SF4">
    <property type="entry name" value="CITRATE SYNTHASE, PEROXISOMAL"/>
    <property type="match status" value="1"/>
</dbReference>
<evidence type="ECO:0000313" key="9">
    <source>
        <dbReference type="Proteomes" id="UP000035996"/>
    </source>
</evidence>
<evidence type="ECO:0000313" key="8">
    <source>
        <dbReference type="EMBL" id="KMM39550.1"/>
    </source>
</evidence>
<reference evidence="8" key="1">
    <citation type="submission" date="2015-06" db="EMBL/GenBank/DDBJ databases">
        <authorList>
            <person name="Liu B."/>
            <person name="Wang J."/>
            <person name="Zhu Y."/>
            <person name="Liu G."/>
            <person name="Chen Q."/>
            <person name="Zheng C."/>
            <person name="Che J."/>
            <person name="Ge C."/>
            <person name="Shi H."/>
            <person name="Pan Z."/>
            <person name="Liu X."/>
        </authorList>
    </citation>
    <scope>NUCLEOTIDE SEQUENCE [LARGE SCALE GENOMIC DNA]</scope>
    <source>
        <strain evidence="8">DSM 16346</strain>
    </source>
</reference>
<dbReference type="InterPro" id="IPR036969">
    <property type="entry name" value="Citrate_synthase_sf"/>
</dbReference>
<protein>
    <recommendedName>
        <fullName evidence="5">Citrate synthase</fullName>
    </recommendedName>
</protein>
<evidence type="ECO:0000256" key="7">
    <source>
        <dbReference type="RuleBase" id="RU003406"/>
    </source>
</evidence>
<dbReference type="RefSeq" id="WP_048310722.1">
    <property type="nucleotide sequence ID" value="NZ_CP119526.1"/>
</dbReference>
<evidence type="ECO:0000256" key="3">
    <source>
        <dbReference type="ARBA" id="ARBA00022679"/>
    </source>
</evidence>
<comment type="similarity">
    <text evidence="2 5 7">Belongs to the citrate synthase family.</text>
</comment>
<dbReference type="AlphaFoldDB" id="A0A0J6D2K0"/>
<dbReference type="Proteomes" id="UP000035996">
    <property type="component" value="Unassembled WGS sequence"/>
</dbReference>
<feature type="active site" evidence="6">
    <location>
        <position position="252"/>
    </location>
</feature>
<dbReference type="Gene3D" id="1.10.580.10">
    <property type="entry name" value="Citrate Synthase, domain 1"/>
    <property type="match status" value="1"/>
</dbReference>
<evidence type="ECO:0000256" key="5">
    <source>
        <dbReference type="PIRNR" id="PIRNR001369"/>
    </source>
</evidence>
<dbReference type="EMBL" id="LELK01000001">
    <property type="protein sequence ID" value="KMM39550.1"/>
    <property type="molecule type" value="Genomic_DNA"/>
</dbReference>
<accession>A0A0J6D2K0</accession>
<dbReference type="GO" id="GO:0005975">
    <property type="term" value="P:carbohydrate metabolic process"/>
    <property type="evidence" value="ECO:0007669"/>
    <property type="project" value="TreeGrafter"/>
</dbReference>
<evidence type="ECO:0000256" key="2">
    <source>
        <dbReference type="ARBA" id="ARBA00010566"/>
    </source>
</evidence>
<dbReference type="GO" id="GO:0006099">
    <property type="term" value="P:tricarboxylic acid cycle"/>
    <property type="evidence" value="ECO:0007669"/>
    <property type="project" value="UniProtKB-UniPathway"/>
</dbReference>
<keyword evidence="3 5" id="KW-0808">Transferase</keyword>
<dbReference type="PANTHER" id="PTHR11739">
    <property type="entry name" value="CITRATE SYNTHASE"/>
    <property type="match status" value="1"/>
</dbReference>
<dbReference type="PRINTS" id="PR00143">
    <property type="entry name" value="CITRTSNTHASE"/>
</dbReference>
<keyword evidence="9" id="KW-1185">Reference proteome</keyword>
<dbReference type="PIRSF" id="PIRSF001369">
    <property type="entry name" value="Citrate_synth"/>
    <property type="match status" value="1"/>
</dbReference>
<evidence type="ECO:0000256" key="1">
    <source>
        <dbReference type="ARBA" id="ARBA00005163"/>
    </source>
</evidence>
<dbReference type="SUPFAM" id="SSF48256">
    <property type="entry name" value="Citrate synthase"/>
    <property type="match status" value="1"/>
</dbReference>
<dbReference type="InterPro" id="IPR016142">
    <property type="entry name" value="Citrate_synth-like_lrg_a-sub"/>
</dbReference>
<comment type="pathway">
    <text evidence="1">Carbohydrate metabolism; tricarboxylic acid cycle.</text>
</comment>
<evidence type="ECO:0000256" key="4">
    <source>
        <dbReference type="ARBA" id="ARBA00049288"/>
    </source>
</evidence>
<dbReference type="Gene3D" id="1.10.230.10">
    <property type="entry name" value="Cytochrome P450-Terp, domain 2"/>
    <property type="match status" value="1"/>
</dbReference>
<evidence type="ECO:0000256" key="6">
    <source>
        <dbReference type="PIRSR" id="PIRSR001369-1"/>
    </source>
</evidence>
<sequence length="361" mass="40297">MIHAGLEGIVAADSKISLVDGKNGFLVYRGEWAKKIAKERSFEEAAYFLWNGTYPKAEELERFTTSLSEARTLTKAQKEIIDRLPANMDMMAVIRTLLSAKGSEEFSFPAKHDEGICLLGIVPTIIAYRYRSQNDLPFIEPDTSLSHVGNYLYMLNGERAENHHVQALTAYFILTMEHGLNASTFTARVIASTESDLASAVTGAIGAMKGPLHGGAPTGVIDLLQEIKQDGDVEKVLRRKLDNKEKLMGFGHRVYKTKDPRAVALSEITSTFYDDEEFAMAHEVEQTAVRLLQEYKPDRNLYANVEYYAAAILRAIDLPTELFTPTFTAARCAGWIAHVYEQNENNRIIRPSSVYSGSMPE</sequence>
<dbReference type="CDD" id="cd06109">
    <property type="entry name" value="BsCS-I_like"/>
    <property type="match status" value="1"/>
</dbReference>
<name>A0A0J6D2K0_9BACL</name>
<dbReference type="STRING" id="157733.AB986_10285"/>
<gene>
    <name evidence="8" type="ORF">AB986_10285</name>
</gene>
<dbReference type="InterPro" id="IPR024176">
    <property type="entry name" value="Citrate_synthase_bac-typ"/>
</dbReference>
<dbReference type="InterPro" id="IPR016143">
    <property type="entry name" value="Citrate_synth-like_sm_a-sub"/>
</dbReference>
<proteinExistence type="inferred from homology"/>
<dbReference type="UniPathway" id="UPA00223"/>
<dbReference type="OrthoDB" id="9800864at2"/>
<dbReference type="PATRIC" id="fig|157733.3.peg.4367"/>